<name>A0ABS9EPV2_9BACT</name>
<feature type="transmembrane region" description="Helical" evidence="1">
    <location>
        <begin position="335"/>
        <end position="354"/>
    </location>
</feature>
<keyword evidence="1" id="KW-0812">Transmembrane</keyword>
<evidence type="ECO:0000313" key="3">
    <source>
        <dbReference type="Proteomes" id="UP001200430"/>
    </source>
</evidence>
<feature type="transmembrane region" description="Helical" evidence="1">
    <location>
        <begin position="389"/>
        <end position="412"/>
    </location>
</feature>
<evidence type="ECO:0000256" key="1">
    <source>
        <dbReference type="SAM" id="Phobius"/>
    </source>
</evidence>
<keyword evidence="1" id="KW-1133">Transmembrane helix</keyword>
<dbReference type="Pfam" id="PF00873">
    <property type="entry name" value="ACR_tran"/>
    <property type="match status" value="1"/>
</dbReference>
<reference evidence="2 3" key="1">
    <citation type="submission" date="2022-01" db="EMBL/GenBank/DDBJ databases">
        <title>Dethiosulfovibrio faecalis sp. nov., a novel proteolytic, non-sulfur-reducing bacterium isolated from a marine aquaculture solid waste bioreactor.</title>
        <authorList>
            <person name="Grabowski S."/>
            <person name="Apolinario E."/>
            <person name="Schneider N."/>
            <person name="Marshall C.W."/>
            <person name="Sowers K.R."/>
        </authorList>
    </citation>
    <scope>NUCLEOTIDE SEQUENCE [LARGE SCALE GENOMIC DNA]</scope>
    <source>
        <strain evidence="2 3">DSM 12537</strain>
    </source>
</reference>
<feature type="transmembrane region" description="Helical" evidence="1">
    <location>
        <begin position="982"/>
        <end position="1007"/>
    </location>
</feature>
<gene>
    <name evidence="2" type="ORF">L2W38_10380</name>
</gene>
<sequence>MNIAELCIKKKVIVLYMVVVIAIAGLISYSKLGKLEDPDFTIKTAVVTTIYPGATSQEVEQEVTDRVEEAIQKMGEIKMVRSLSKANLSIVYVDIRDEYTAGDLPQIWDVLRRKVNDVQANLPPGVQKSIVNDDYGDVYGQFYALVGDGYSYRELKDHADKLKKELLLVDGVGSVSIIGDQPEGIYVEISRSKMSAMGISPQDIYGALNQQNTLSPMAQVTVGNEYIRIDPTGAVKSVEDIGDVMIGGGPGGVIRLKDVAVVERKYVDPPQKIMRYDGRPALGIGISTVKGGNVVDMGLAVDARLRELVEITPVGMELEPIYLQASEVTTAVNGFVLNLIESLVIVVGVLVVFMGMRSGLLIGGILLLTIAATFATMLYMGITLQSVSLASLIIALGMLVDNAIVVTEGVLIGVQKGQGGPAAAAKTVAGNIWPLLGATVIAIMAFSAIGLSPDSTGEFCRSLFQVVGISLLWSWVLGITVTPLIAVMVLKDPEGEPDDPYKGKFFRVYRGFLFSALKNGRIFAVVMVVLFALALFGFRFVDKSFMPQDASPRFTVDLWRAEGADIYETSENMAKLEAYLLSRPDVESVATTVGGGTLRFTLTYTAEDPDSAYGQAVVNLKGSDTLFDAMKGAEDFVSKNLPGAVAQSRQFSKGGGSEAKIQVRFQGSNPAVLRSLAERAEAVIAADPKAGFVRQDWRQLAKVIRPKVMTNQMRNMGLSRPQINEALMNSYQGDPIGVYREDNRLLTIYSRLPERERDGVEGLKLVQIWSPLTGKMVPLGSLVSGVETVFENPIVRRRDRERTLTVKADPIIGANSNALFERIRSGVEAIELPLGYSMEWGGEFESSSDAQKGIKRMLPLSLVVMLSIIVMLFNSVKQSAIIVACLPLCIIGVTVGLLLFGKSFSFMALLGVLSLIGMLIKNAIVLIDQVNINLEDGMIPFDAVMDSGVSRLRPVMMAAGTTILGMIPLIRDVLFGPMAVTIMCGLGFATVLTLLFVPVLFVLFYGIDVPEGDR</sequence>
<dbReference type="SUPFAM" id="SSF82693">
    <property type="entry name" value="Multidrug efflux transporter AcrB pore domain, PN1, PN2, PC1 and PC2 subdomains"/>
    <property type="match status" value="2"/>
</dbReference>
<proteinExistence type="predicted"/>
<dbReference type="Gene3D" id="3.30.70.1430">
    <property type="entry name" value="Multidrug efflux transporter AcrB pore domain"/>
    <property type="match status" value="2"/>
</dbReference>
<dbReference type="Gene3D" id="1.20.1640.10">
    <property type="entry name" value="Multidrug efflux transporter AcrB transmembrane domain"/>
    <property type="match status" value="2"/>
</dbReference>
<comment type="caution">
    <text evidence="2">The sequence shown here is derived from an EMBL/GenBank/DDBJ whole genome shotgun (WGS) entry which is preliminary data.</text>
</comment>
<feature type="transmembrane region" description="Helical" evidence="1">
    <location>
        <begin position="463"/>
        <end position="490"/>
    </location>
</feature>
<feature type="transmembrane region" description="Helical" evidence="1">
    <location>
        <begin position="857"/>
        <end position="874"/>
    </location>
</feature>
<feature type="transmembrane region" description="Helical" evidence="1">
    <location>
        <begin position="952"/>
        <end position="970"/>
    </location>
</feature>
<feature type="transmembrane region" description="Helical" evidence="1">
    <location>
        <begin position="522"/>
        <end position="541"/>
    </location>
</feature>
<dbReference type="SUPFAM" id="SSF82714">
    <property type="entry name" value="Multidrug efflux transporter AcrB TolC docking domain, DN and DC subdomains"/>
    <property type="match status" value="2"/>
</dbReference>
<dbReference type="InterPro" id="IPR027463">
    <property type="entry name" value="AcrB_DN_DC_subdom"/>
</dbReference>
<feature type="transmembrane region" description="Helical" evidence="1">
    <location>
        <begin position="880"/>
        <end position="900"/>
    </location>
</feature>
<dbReference type="SUPFAM" id="SSF82866">
    <property type="entry name" value="Multidrug efflux transporter AcrB transmembrane domain"/>
    <property type="match status" value="2"/>
</dbReference>
<accession>A0ABS9EPV2</accession>
<dbReference type="Gene3D" id="3.30.2090.10">
    <property type="entry name" value="Multidrug efflux transporter AcrB TolC docking domain, DN and DC subdomains"/>
    <property type="match status" value="2"/>
</dbReference>
<protein>
    <submittedName>
        <fullName evidence="2">Efflux RND transporter permease subunit</fullName>
    </submittedName>
</protein>
<feature type="transmembrane region" description="Helical" evidence="1">
    <location>
        <begin position="907"/>
        <end position="932"/>
    </location>
</feature>
<dbReference type="EMBL" id="JAKGUD010000012">
    <property type="protein sequence ID" value="MCF4143217.1"/>
    <property type="molecule type" value="Genomic_DNA"/>
</dbReference>
<evidence type="ECO:0000313" key="2">
    <source>
        <dbReference type="EMBL" id="MCF4143217.1"/>
    </source>
</evidence>
<feature type="transmembrane region" description="Helical" evidence="1">
    <location>
        <begin position="12"/>
        <end position="29"/>
    </location>
</feature>
<dbReference type="Gene3D" id="3.30.70.1320">
    <property type="entry name" value="Multidrug efflux transporter AcrB pore domain like"/>
    <property type="match status" value="1"/>
</dbReference>
<dbReference type="RefSeq" id="WP_236099921.1">
    <property type="nucleotide sequence ID" value="NZ_JAKGUD010000012.1"/>
</dbReference>
<keyword evidence="1" id="KW-0472">Membrane</keyword>
<organism evidence="2 3">
    <name type="scientific">Dethiosulfovibrio marinus</name>
    <dbReference type="NCBI Taxonomy" id="133532"/>
    <lineage>
        <taxon>Bacteria</taxon>
        <taxon>Thermotogati</taxon>
        <taxon>Synergistota</taxon>
        <taxon>Synergistia</taxon>
        <taxon>Synergistales</taxon>
        <taxon>Dethiosulfovibrionaceae</taxon>
        <taxon>Dethiosulfovibrio</taxon>
    </lineage>
</organism>
<dbReference type="InterPro" id="IPR001036">
    <property type="entry name" value="Acrflvin-R"/>
</dbReference>
<feature type="transmembrane region" description="Helical" evidence="1">
    <location>
        <begin position="360"/>
        <end position="382"/>
    </location>
</feature>
<dbReference type="PANTHER" id="PTHR32063:SF18">
    <property type="entry name" value="CATION EFFLUX SYSTEM PROTEIN"/>
    <property type="match status" value="1"/>
</dbReference>
<dbReference type="Proteomes" id="UP001200430">
    <property type="component" value="Unassembled WGS sequence"/>
</dbReference>
<keyword evidence="3" id="KW-1185">Reference proteome</keyword>
<feature type="transmembrane region" description="Helical" evidence="1">
    <location>
        <begin position="432"/>
        <end position="451"/>
    </location>
</feature>
<dbReference type="PANTHER" id="PTHR32063">
    <property type="match status" value="1"/>
</dbReference>
<dbReference type="PRINTS" id="PR00702">
    <property type="entry name" value="ACRIFLAVINRP"/>
</dbReference>
<dbReference type="Gene3D" id="3.30.70.1440">
    <property type="entry name" value="Multidrug efflux transporter AcrB pore domain"/>
    <property type="match status" value="1"/>
</dbReference>